<feature type="transmembrane region" description="Helical" evidence="10">
    <location>
        <begin position="26"/>
        <end position="45"/>
    </location>
</feature>
<dbReference type="Pfam" id="PF01151">
    <property type="entry name" value="ELO"/>
    <property type="match status" value="1"/>
</dbReference>
<keyword evidence="5 10" id="KW-0276">Fatty acid metabolism</keyword>
<accession>A0ABM0GL43</accession>
<feature type="transmembrane region" description="Helical" evidence="10">
    <location>
        <begin position="169"/>
        <end position="188"/>
    </location>
</feature>
<evidence type="ECO:0000256" key="1">
    <source>
        <dbReference type="ARBA" id="ARBA00004141"/>
    </source>
</evidence>
<proteinExistence type="inferred from homology"/>
<evidence type="ECO:0000256" key="9">
    <source>
        <dbReference type="ARBA" id="ARBA00023160"/>
    </source>
</evidence>
<keyword evidence="11" id="KW-1185">Reference proteome</keyword>
<evidence type="ECO:0000256" key="8">
    <source>
        <dbReference type="ARBA" id="ARBA00023136"/>
    </source>
</evidence>
<evidence type="ECO:0000256" key="3">
    <source>
        <dbReference type="ARBA" id="ARBA00022679"/>
    </source>
</evidence>
<dbReference type="PROSITE" id="PS01188">
    <property type="entry name" value="ELO"/>
    <property type="match status" value="1"/>
</dbReference>
<dbReference type="InterPro" id="IPR030457">
    <property type="entry name" value="ELO_CS"/>
</dbReference>
<dbReference type="RefSeq" id="XP_002732296.1">
    <property type="nucleotide sequence ID" value="XM_002732250.2"/>
</dbReference>
<comment type="catalytic activity">
    <reaction evidence="10">
        <text>a very-long-chain acyl-CoA + malonyl-CoA + H(+) = a very-long-chain 3-oxoacyl-CoA + CO2 + CoA</text>
        <dbReference type="Rhea" id="RHEA:32727"/>
        <dbReference type="ChEBI" id="CHEBI:15378"/>
        <dbReference type="ChEBI" id="CHEBI:16526"/>
        <dbReference type="ChEBI" id="CHEBI:57287"/>
        <dbReference type="ChEBI" id="CHEBI:57384"/>
        <dbReference type="ChEBI" id="CHEBI:90725"/>
        <dbReference type="ChEBI" id="CHEBI:90736"/>
        <dbReference type="EC" id="2.3.1.199"/>
    </reaction>
</comment>
<organism evidence="11 12">
    <name type="scientific">Saccoglossus kowalevskii</name>
    <name type="common">Acorn worm</name>
    <dbReference type="NCBI Taxonomy" id="10224"/>
    <lineage>
        <taxon>Eukaryota</taxon>
        <taxon>Metazoa</taxon>
        <taxon>Hemichordata</taxon>
        <taxon>Enteropneusta</taxon>
        <taxon>Harrimaniidae</taxon>
        <taxon>Saccoglossus</taxon>
    </lineage>
</organism>
<feature type="transmembrane region" description="Helical" evidence="10">
    <location>
        <begin position="66"/>
        <end position="88"/>
    </location>
</feature>
<feature type="transmembrane region" description="Helical" evidence="10">
    <location>
        <begin position="208"/>
        <end position="227"/>
    </location>
</feature>
<evidence type="ECO:0000313" key="12">
    <source>
        <dbReference type="RefSeq" id="XP_002732296.1"/>
    </source>
</evidence>
<protein>
    <recommendedName>
        <fullName evidence="10">Elongation of very long chain fatty acids protein</fullName>
        <ecNumber evidence="10">2.3.1.199</ecNumber>
    </recommendedName>
    <alternativeName>
        <fullName evidence="10">Very-long-chain 3-oxoacyl-CoA synthase</fullName>
    </alternativeName>
</protein>
<keyword evidence="8 10" id="KW-0472">Membrane</keyword>
<feature type="transmembrane region" description="Helical" evidence="10">
    <location>
        <begin position="233"/>
        <end position="253"/>
    </location>
</feature>
<keyword evidence="9 10" id="KW-0275">Fatty acid biosynthesis</keyword>
<comment type="similarity">
    <text evidence="10">Belongs to the ELO family.</text>
</comment>
<evidence type="ECO:0000256" key="2">
    <source>
        <dbReference type="ARBA" id="ARBA00022516"/>
    </source>
</evidence>
<dbReference type="PANTHER" id="PTHR11157">
    <property type="entry name" value="FATTY ACID ACYL TRANSFERASE-RELATED"/>
    <property type="match status" value="1"/>
</dbReference>
<evidence type="ECO:0000313" key="11">
    <source>
        <dbReference type="Proteomes" id="UP000694865"/>
    </source>
</evidence>
<sequence>MSSLIEHIKEFVAWAESKQDPRVKDWPMMSSPVLPYTLSALYLLIVWKGPHMMKNKKAYDLKYFMFAYNICLVALSSFMFHEFIITAWPRPGFSWACADMDYSDDPMAVRLAGACWWFFFSKFIEFIDTFIFILRKKSNQISFLHVYHHSTMPILWWIGVKFVPGGQSFFTAMFNSLIHAIMYSYYLLSALGPGMKPYLWWKKYLTSLQLAQFILGMFQTLTGLFVGCNYPKGYLYALVIYLFSHLVLFSNFFKKTYLKPRKTKHKQLHSNGQSSDNQNGYYNLKKTSKLIGKEL</sequence>
<dbReference type="Proteomes" id="UP000694865">
    <property type="component" value="Unplaced"/>
</dbReference>
<reference evidence="12" key="1">
    <citation type="submission" date="2025-08" db="UniProtKB">
        <authorList>
            <consortium name="RefSeq"/>
        </authorList>
    </citation>
    <scope>IDENTIFICATION</scope>
    <source>
        <tissue evidence="12">Testes</tissue>
    </source>
</reference>
<dbReference type="GeneID" id="100373013"/>
<evidence type="ECO:0000256" key="6">
    <source>
        <dbReference type="ARBA" id="ARBA00022989"/>
    </source>
</evidence>
<name>A0ABM0GL43_SACKO</name>
<evidence type="ECO:0000256" key="7">
    <source>
        <dbReference type="ARBA" id="ARBA00023098"/>
    </source>
</evidence>
<evidence type="ECO:0000256" key="4">
    <source>
        <dbReference type="ARBA" id="ARBA00022692"/>
    </source>
</evidence>
<gene>
    <name evidence="12" type="primary">LOC100373013</name>
</gene>
<keyword evidence="7 10" id="KW-0443">Lipid metabolism</keyword>
<evidence type="ECO:0000256" key="5">
    <source>
        <dbReference type="ARBA" id="ARBA00022832"/>
    </source>
</evidence>
<keyword evidence="4 10" id="KW-0812">Transmembrane</keyword>
<dbReference type="PANTHER" id="PTHR11157:SF166">
    <property type="entry name" value="ELONGATION OF VERY LONG CHAIN FATTY ACIDS PROTEIN"/>
    <property type="match status" value="1"/>
</dbReference>
<comment type="subcellular location">
    <subcellularLocation>
        <location evidence="1">Membrane</location>
        <topology evidence="1">Multi-pass membrane protein</topology>
    </subcellularLocation>
</comment>
<feature type="transmembrane region" description="Helical" evidence="10">
    <location>
        <begin position="108"/>
        <end position="134"/>
    </location>
</feature>
<keyword evidence="2 10" id="KW-0444">Lipid biosynthesis</keyword>
<keyword evidence="6 10" id="KW-1133">Transmembrane helix</keyword>
<dbReference type="EC" id="2.3.1.199" evidence="10"/>
<feature type="transmembrane region" description="Helical" evidence="10">
    <location>
        <begin position="146"/>
        <end position="163"/>
    </location>
</feature>
<dbReference type="InterPro" id="IPR002076">
    <property type="entry name" value="ELO_fam"/>
</dbReference>
<keyword evidence="3 10" id="KW-0808">Transferase</keyword>
<evidence type="ECO:0000256" key="10">
    <source>
        <dbReference type="RuleBase" id="RU361115"/>
    </source>
</evidence>